<dbReference type="EMBL" id="BAAAEO010000001">
    <property type="protein sequence ID" value="GAA0537776.1"/>
    <property type="molecule type" value="Genomic_DNA"/>
</dbReference>
<evidence type="ECO:0000313" key="1">
    <source>
        <dbReference type="EMBL" id="GAA0537776.1"/>
    </source>
</evidence>
<evidence type="ECO:0000313" key="2">
    <source>
        <dbReference type="Proteomes" id="UP001501169"/>
    </source>
</evidence>
<comment type="caution">
    <text evidence="1">The sequence shown here is derived from an EMBL/GenBank/DDBJ whole genome shotgun (WGS) entry which is preliminary data.</text>
</comment>
<name>A0ABN1D9U4_9GAMM</name>
<gene>
    <name evidence="1" type="ORF">GCM10009098_01560</name>
</gene>
<reference evidence="1 2" key="1">
    <citation type="journal article" date="2019" name="Int. J. Syst. Evol. Microbiol.">
        <title>The Global Catalogue of Microorganisms (GCM) 10K type strain sequencing project: providing services to taxonomists for standard genome sequencing and annotation.</title>
        <authorList>
            <consortium name="The Broad Institute Genomics Platform"/>
            <consortium name="The Broad Institute Genome Sequencing Center for Infectious Disease"/>
            <person name="Wu L."/>
            <person name="Ma J."/>
        </authorList>
    </citation>
    <scope>NUCLEOTIDE SEQUENCE [LARGE SCALE GENOMIC DNA]</scope>
    <source>
        <strain evidence="1 2">JCM 14331</strain>
    </source>
</reference>
<dbReference type="Proteomes" id="UP001501169">
    <property type="component" value="Unassembled WGS sequence"/>
</dbReference>
<keyword evidence="2" id="KW-1185">Reference proteome</keyword>
<protein>
    <submittedName>
        <fullName evidence="1">Uncharacterized protein</fullName>
    </submittedName>
</protein>
<dbReference type="RefSeq" id="WP_226765882.1">
    <property type="nucleotide sequence ID" value="NZ_BAAAEO010000001.1"/>
</dbReference>
<proteinExistence type="predicted"/>
<accession>A0ABN1D9U4</accession>
<organism evidence="1 2">
    <name type="scientific">Rheinheimera aquimaris</name>
    <dbReference type="NCBI Taxonomy" id="412437"/>
    <lineage>
        <taxon>Bacteria</taxon>
        <taxon>Pseudomonadati</taxon>
        <taxon>Pseudomonadota</taxon>
        <taxon>Gammaproteobacteria</taxon>
        <taxon>Chromatiales</taxon>
        <taxon>Chromatiaceae</taxon>
        <taxon>Rheinheimera</taxon>
    </lineage>
</organism>
<sequence>MPTILILQGQAQYEVARHFVASLSAVLSQSGAVNVVELDISRPENGEQALSQIQRQHTDIVFSVNAIGAELISALPSEARPRFITWLLDHPVYHFSRLIAATPEVLCVDNSHVGFCQRLGLSASFFPHATEQQMVVPTNLSQKQGILFAASGADETVLLNQLSQQAPDIARLLTDSDTTDLIDVMQALQLDKVANNVLQQHSVISLLLLCDNLLRTIKRNRLIKECAEHNIALTIVGNGWQAGRCYDRHSYLPALSFSQLLPLMAQSRFILHHNPGFREGLHERIVYGLQQGTQVLCPQQAFLRAKYGQTGGVKLFDQVQQIKVLSEQAEGDYLSQLQQSQQLTQTCDTWSSRAQTLLNLCFSSEAPENYQSYV</sequence>